<dbReference type="RefSeq" id="WP_170171549.1">
    <property type="nucleotide sequence ID" value="NZ_JABEOV010000024.1"/>
</dbReference>
<organism evidence="4 5">
    <name type="scientific">Sphingomonas sanguinis</name>
    <dbReference type="NCBI Taxonomy" id="33051"/>
    <lineage>
        <taxon>Bacteria</taxon>
        <taxon>Pseudomonadati</taxon>
        <taxon>Pseudomonadota</taxon>
        <taxon>Alphaproteobacteria</taxon>
        <taxon>Sphingomonadales</taxon>
        <taxon>Sphingomonadaceae</taxon>
        <taxon>Sphingomonas</taxon>
    </lineage>
</organism>
<keyword evidence="6" id="KW-1185">Reference proteome</keyword>
<accession>A0A7Y7UU15</accession>
<dbReference type="InterPro" id="IPR007842">
    <property type="entry name" value="HEPN_dom"/>
</dbReference>
<dbReference type="Proteomes" id="UP000557656">
    <property type="component" value="Unassembled WGS sequence"/>
</dbReference>
<name>A0A7Y7UU15_9SPHN</name>
<evidence type="ECO:0000313" key="5">
    <source>
        <dbReference type="Proteomes" id="UP000531581"/>
    </source>
</evidence>
<dbReference type="EMBL" id="JABEOV010000024">
    <property type="protein sequence ID" value="NNG54993.1"/>
    <property type="molecule type" value="Genomic_DNA"/>
</dbReference>
<evidence type="ECO:0000313" key="6">
    <source>
        <dbReference type="Proteomes" id="UP000557656"/>
    </source>
</evidence>
<proteinExistence type="inferred from homology"/>
<dbReference type="PANTHER" id="PTHR36565">
    <property type="entry name" value="UPF0332 PROTEIN TM_1000"/>
    <property type="match status" value="1"/>
</dbReference>
<evidence type="ECO:0000313" key="4">
    <source>
        <dbReference type="EMBL" id="NVP33436.1"/>
    </source>
</evidence>
<dbReference type="PANTHER" id="PTHR36565:SF1">
    <property type="entry name" value="UPF0332 PROTEIN TM_1000"/>
    <property type="match status" value="1"/>
</dbReference>
<comment type="caution">
    <text evidence="4">The sequence shown here is derived from an EMBL/GenBank/DDBJ whole genome shotgun (WGS) entry which is preliminary data.</text>
</comment>
<comment type="similarity">
    <text evidence="1">Belongs to the UPF0332 family.</text>
</comment>
<evidence type="ECO:0000256" key="1">
    <source>
        <dbReference type="ARBA" id="ARBA00038248"/>
    </source>
</evidence>
<dbReference type="Proteomes" id="UP000531581">
    <property type="component" value="Unassembled WGS sequence"/>
</dbReference>
<dbReference type="Pfam" id="PF05168">
    <property type="entry name" value="HEPN"/>
    <property type="match status" value="1"/>
</dbReference>
<gene>
    <name evidence="3" type="ORF">HKX05_16730</name>
    <name evidence="4" type="ORF">HLV41_20580</name>
</gene>
<dbReference type="InterPro" id="IPR052226">
    <property type="entry name" value="UPF0332_toxin"/>
</dbReference>
<evidence type="ECO:0000313" key="3">
    <source>
        <dbReference type="EMBL" id="NNG54993.1"/>
    </source>
</evidence>
<feature type="domain" description="HEPN" evidence="2">
    <location>
        <begin position="7"/>
        <end position="113"/>
    </location>
</feature>
<dbReference type="AlphaFoldDB" id="A0A7Y7UU15"/>
<evidence type="ECO:0000259" key="2">
    <source>
        <dbReference type="Pfam" id="PF05168"/>
    </source>
</evidence>
<sequence length="134" mass="14075">MTPQAAAFLEKARKLLADADIMLGASLNDAAGRNAYLAGFHAAQALIFEQTGKVLKTHNGVHSEFQRLTKDDAVIGAALRSFLSRAYNLKAVADYETGPGSSVSPERAAEATATGKVFAAKIDEILSAIGRPDA</sequence>
<protein>
    <submittedName>
        <fullName evidence="4">HEPN domain-containing protein</fullName>
    </submittedName>
</protein>
<dbReference type="EMBL" id="JABYQV010000041">
    <property type="protein sequence ID" value="NVP33436.1"/>
    <property type="molecule type" value="Genomic_DNA"/>
</dbReference>
<reference evidence="5 6" key="1">
    <citation type="submission" date="2020-05" db="EMBL/GenBank/DDBJ databases">
        <title>Draft Genome Sequences of Sphingomonas sp. Isolated from the International Space Station.</title>
        <authorList>
            <person name="Bijlani S."/>
            <person name="Singh N.K."/>
            <person name="Mason C.E."/>
            <person name="Wang C.C."/>
            <person name="Venkateswaran K."/>
        </authorList>
    </citation>
    <scope>NUCLEOTIDE SEQUENCE [LARGE SCALE GENOMIC DNA]</scope>
    <source>
        <strain evidence="3 6">IIF7SW-B5</strain>
        <strain evidence="4">ISS-IIF7SWP</strain>
    </source>
</reference>
<dbReference type="Gene3D" id="1.20.120.330">
    <property type="entry name" value="Nucleotidyltransferases domain 2"/>
    <property type="match status" value="1"/>
</dbReference>